<reference evidence="1" key="1">
    <citation type="journal article" date="2020" name="Microorganisms">
        <title>Reliable Identification of Environmental Pseudomonas Isolates Using the rpoD Gene.</title>
        <authorList>
            <consortium name="The Broad Institute Genome Sequencing Platform"/>
            <person name="Girard L."/>
            <person name="Lood C."/>
            <person name="Rokni-Zadeh H."/>
            <person name="van Noort V."/>
            <person name="Lavigne R."/>
            <person name="De Mot R."/>
        </authorList>
    </citation>
    <scope>NUCLEOTIDE SEQUENCE</scope>
    <source>
        <strain evidence="1">SWRI10</strain>
    </source>
</reference>
<organism evidence="1">
    <name type="scientific">Pseudomonas urmiensis</name>
    <dbReference type="NCBI Taxonomy" id="2745493"/>
    <lineage>
        <taxon>Bacteria</taxon>
        <taxon>Pseudomonadati</taxon>
        <taxon>Pseudomonadota</taxon>
        <taxon>Gammaproteobacteria</taxon>
        <taxon>Pseudomonadales</taxon>
        <taxon>Pseudomonadaceae</taxon>
        <taxon>Pseudomonas</taxon>
    </lineage>
</organism>
<dbReference type="EMBL" id="JABWRE010000007">
    <property type="protein sequence ID" value="MBC3441358.1"/>
    <property type="molecule type" value="Genomic_DNA"/>
</dbReference>
<accession>A0A923FYQ6</accession>
<dbReference type="AlphaFoldDB" id="A0A923FYQ6"/>
<dbReference type="EMBL" id="JABWRE020000001">
    <property type="protein sequence ID" value="MBV4536874.1"/>
    <property type="molecule type" value="Genomic_DNA"/>
</dbReference>
<evidence type="ECO:0000313" key="2">
    <source>
        <dbReference type="EMBL" id="MBV4536874.1"/>
    </source>
</evidence>
<dbReference type="Proteomes" id="UP000599879">
    <property type="component" value="Unassembled WGS sequence"/>
</dbReference>
<evidence type="ECO:0000313" key="1">
    <source>
        <dbReference type="EMBL" id="MBC3441358.1"/>
    </source>
</evidence>
<reference evidence="1" key="2">
    <citation type="submission" date="2020-07" db="EMBL/GenBank/DDBJ databases">
        <authorList>
            <person name="Lood C."/>
            <person name="Girard L."/>
        </authorList>
    </citation>
    <scope>NUCLEOTIDE SEQUENCE</scope>
    <source>
        <strain evidence="1">SWRI10</strain>
    </source>
</reference>
<name>A0A923FYQ6_9PSED</name>
<gene>
    <name evidence="2" type="ORF">HU737_012850</name>
    <name evidence="1" type="ORF">HU737_11735</name>
</gene>
<proteinExistence type="predicted"/>
<reference evidence="2" key="3">
    <citation type="submission" date="2021-06" db="EMBL/GenBank/DDBJ databases">
        <title>Updating the genus Pseudomonas: Description of 43 new species and partition of the Pseudomonas putida group.</title>
        <authorList>
            <person name="Girard L."/>
            <person name="Lood C."/>
            <person name="Vandamme P."/>
            <person name="Rokni-Zadeh H."/>
            <person name="Van Noort V."/>
            <person name="Hofte M."/>
            <person name="Lavigne R."/>
            <person name="De Mot R."/>
        </authorList>
    </citation>
    <scope>NUCLEOTIDE SEQUENCE</scope>
    <source>
        <strain evidence="2">SWRI10</strain>
    </source>
</reference>
<protein>
    <submittedName>
        <fullName evidence="1">Uncharacterized protein</fullName>
    </submittedName>
</protein>
<sequence>MVSYPIYVKRNTYRGRDARKQAKASSENRDASILEDTVNRLLKQQTQPIKTYLWSEISRESGLDFEIVKRLGYSIDCGSNGFTATRPGLSQDEFDRAMRGEEV</sequence>
<dbReference type="RefSeq" id="WP_186554919.1">
    <property type="nucleotide sequence ID" value="NZ_JABWRE020000001.1"/>
</dbReference>
<comment type="caution">
    <text evidence="1">The sequence shown here is derived from an EMBL/GenBank/DDBJ whole genome shotgun (WGS) entry which is preliminary data.</text>
</comment>